<gene>
    <name evidence="1" type="ORF">HW115_09795</name>
</gene>
<comment type="caution">
    <text evidence="1">The sequence shown here is derived from an EMBL/GenBank/DDBJ whole genome shotgun (WGS) entry which is preliminary data.</text>
</comment>
<dbReference type="RefSeq" id="WP_178932440.1">
    <property type="nucleotide sequence ID" value="NZ_JACBAZ010000003.1"/>
</dbReference>
<dbReference type="EMBL" id="JACBAZ010000003">
    <property type="protein sequence ID" value="NWK55904.1"/>
    <property type="molecule type" value="Genomic_DNA"/>
</dbReference>
<organism evidence="1 2">
    <name type="scientific">Oceaniferula marina</name>
    <dbReference type="NCBI Taxonomy" id="2748318"/>
    <lineage>
        <taxon>Bacteria</taxon>
        <taxon>Pseudomonadati</taxon>
        <taxon>Verrucomicrobiota</taxon>
        <taxon>Verrucomicrobiia</taxon>
        <taxon>Verrucomicrobiales</taxon>
        <taxon>Verrucomicrobiaceae</taxon>
        <taxon>Oceaniferula</taxon>
    </lineage>
</organism>
<accession>A0A851GP35</accession>
<keyword evidence="2" id="KW-1185">Reference proteome</keyword>
<proteinExistence type="predicted"/>
<name>A0A851GP35_9BACT</name>
<reference evidence="1 2" key="1">
    <citation type="submission" date="2020-07" db="EMBL/GenBank/DDBJ databases">
        <title>Roseicoccus Jingziensis gen. nov., sp. nov., isolated from coastal seawater.</title>
        <authorList>
            <person name="Feng X."/>
        </authorList>
    </citation>
    <scope>NUCLEOTIDE SEQUENCE [LARGE SCALE GENOMIC DNA]</scope>
    <source>
        <strain evidence="1 2">N1E253</strain>
    </source>
</reference>
<sequence>MKEKPTEQVTITLPSDLYQQLRSQAHRNHLCLADYIRKKVEPHITSPSLGKLPLREIIARTTPHSIPPDARLDFYT</sequence>
<dbReference type="Proteomes" id="UP000557872">
    <property type="component" value="Unassembled WGS sequence"/>
</dbReference>
<protein>
    <submittedName>
        <fullName evidence="1">Uncharacterized protein</fullName>
    </submittedName>
</protein>
<dbReference type="AlphaFoldDB" id="A0A851GP35"/>
<evidence type="ECO:0000313" key="2">
    <source>
        <dbReference type="Proteomes" id="UP000557872"/>
    </source>
</evidence>
<evidence type="ECO:0000313" key="1">
    <source>
        <dbReference type="EMBL" id="NWK55904.1"/>
    </source>
</evidence>